<dbReference type="EMBL" id="JFHR01000029">
    <property type="protein sequence ID" value="KEQ53096.1"/>
    <property type="molecule type" value="Genomic_DNA"/>
</dbReference>
<dbReference type="InterPro" id="IPR029063">
    <property type="entry name" value="SAM-dependent_MTases_sf"/>
</dbReference>
<dbReference type="Gene3D" id="1.10.10.10">
    <property type="entry name" value="Winged helix-like DNA-binding domain superfamily/Winged helix DNA-binding domain"/>
    <property type="match status" value="1"/>
</dbReference>
<dbReference type="SUPFAM" id="SSF53335">
    <property type="entry name" value="S-adenosyl-L-methionine-dependent methyltransferases"/>
    <property type="match status" value="1"/>
</dbReference>
<dbReference type="PATRIC" id="fig|46429.4.peg.2598"/>
<organism evidence="2 3">
    <name type="scientific">Sphingobium chlorophenolicum</name>
    <dbReference type="NCBI Taxonomy" id="46429"/>
    <lineage>
        <taxon>Bacteria</taxon>
        <taxon>Pseudomonadati</taxon>
        <taxon>Pseudomonadota</taxon>
        <taxon>Alphaproteobacteria</taxon>
        <taxon>Sphingomonadales</taxon>
        <taxon>Sphingomonadaceae</taxon>
        <taxon>Sphingobium</taxon>
    </lineage>
</organism>
<dbReference type="SMART" id="SM00418">
    <property type="entry name" value="HTH_ARSR"/>
    <property type="match status" value="1"/>
</dbReference>
<evidence type="ECO:0000313" key="2">
    <source>
        <dbReference type="EMBL" id="KEQ53096.1"/>
    </source>
</evidence>
<dbReference type="GO" id="GO:0003700">
    <property type="term" value="F:DNA-binding transcription factor activity"/>
    <property type="evidence" value="ECO:0007669"/>
    <property type="project" value="InterPro"/>
</dbReference>
<dbReference type="InterPro" id="IPR013216">
    <property type="entry name" value="Methyltransf_11"/>
</dbReference>
<name>A0A081RD23_SPHCR</name>
<dbReference type="OrthoDB" id="9789575at2"/>
<dbReference type="Proteomes" id="UP000028411">
    <property type="component" value="Unassembled WGS sequence"/>
</dbReference>
<dbReference type="AlphaFoldDB" id="A0A081RD23"/>
<dbReference type="InterPro" id="IPR036388">
    <property type="entry name" value="WH-like_DNA-bd_sf"/>
</dbReference>
<dbReference type="PANTHER" id="PTHR42912:SF93">
    <property type="entry name" value="N6-ADENOSINE-METHYLTRANSFERASE TMT1A"/>
    <property type="match status" value="1"/>
</dbReference>
<evidence type="ECO:0000259" key="1">
    <source>
        <dbReference type="PROSITE" id="PS50987"/>
    </source>
</evidence>
<dbReference type="InterPro" id="IPR011991">
    <property type="entry name" value="ArsR-like_HTH"/>
</dbReference>
<dbReference type="PROSITE" id="PS50987">
    <property type="entry name" value="HTH_ARSR_2"/>
    <property type="match status" value="1"/>
</dbReference>
<dbReference type="InterPro" id="IPR050508">
    <property type="entry name" value="Methyltransf_Superfamily"/>
</dbReference>
<feature type="domain" description="HTH arsR-type" evidence="1">
    <location>
        <begin position="1"/>
        <end position="90"/>
    </location>
</feature>
<dbReference type="Pfam" id="PF01022">
    <property type="entry name" value="HTH_5"/>
    <property type="match status" value="1"/>
</dbReference>
<comment type="caution">
    <text evidence="2">The sequence shown here is derived from an EMBL/GenBank/DDBJ whole genome shotgun (WGS) entry which is preliminary data.</text>
</comment>
<protein>
    <submittedName>
        <fullName evidence="2">ArsR family transcriptional regulator</fullName>
    </submittedName>
</protein>
<dbReference type="InterPro" id="IPR001845">
    <property type="entry name" value="HTH_ArsR_DNA-bd_dom"/>
</dbReference>
<dbReference type="GO" id="GO:0008757">
    <property type="term" value="F:S-adenosylmethionine-dependent methyltransferase activity"/>
    <property type="evidence" value="ECO:0007669"/>
    <property type="project" value="InterPro"/>
</dbReference>
<proteinExistence type="predicted"/>
<reference evidence="2 3" key="1">
    <citation type="submission" date="2014-02" db="EMBL/GenBank/DDBJ databases">
        <title>Whole genome sequence of Sphingobium chlorophenolicum NBRC 16172.</title>
        <authorList>
            <person name="Gan H.M."/>
            <person name="Gan H.Y."/>
            <person name="Chew T.H."/>
            <person name="Savka M.A."/>
        </authorList>
    </citation>
    <scope>NUCLEOTIDE SEQUENCE [LARGE SCALE GENOMIC DNA]</scope>
    <source>
        <strain evidence="2 3">NBRC 16172</strain>
    </source>
</reference>
<dbReference type="CDD" id="cd02440">
    <property type="entry name" value="AdoMet_MTases"/>
    <property type="match status" value="1"/>
</dbReference>
<dbReference type="PRINTS" id="PR00778">
    <property type="entry name" value="HTHARSR"/>
</dbReference>
<dbReference type="CDD" id="cd00090">
    <property type="entry name" value="HTH_ARSR"/>
    <property type="match status" value="1"/>
</dbReference>
<accession>A0A081RD23</accession>
<dbReference type="Gene3D" id="3.40.50.150">
    <property type="entry name" value="Vaccinia Virus protein VP39"/>
    <property type="match status" value="1"/>
</dbReference>
<dbReference type="eggNOG" id="COG0640">
    <property type="taxonomic scope" value="Bacteria"/>
</dbReference>
<dbReference type="eggNOG" id="COG2226">
    <property type="taxonomic scope" value="Bacteria"/>
</dbReference>
<dbReference type="InterPro" id="IPR036390">
    <property type="entry name" value="WH_DNA-bd_sf"/>
</dbReference>
<sequence>MSAALDIFRALGDPTRLRIIHLLRAMELAVGEIAQVVGQSQPRVSRHVRILAEADLVERRKEGNWVFLRLGKGPEIAPFLTLFDQLVPSEGELLWQKADLARLAAVRADRAQAAESYFAEHAELWDAIRSLHVPEGDVEAAMTALLGAEPIGHLLDIGTGTGRMIELFGPSADQVTALDRSPDMLRLARAKLPEDAGDKYALVLGDFGALPLEPGSADTVVLHQVLHYAQAPEAVIEEAARVTAAGGRVLIADFAAHEREELRLRDQHARLGFSDEQIESWFRQAGLELERVEVLPGQELTVQLWLGRRRGARVLPIEGRLSA</sequence>
<dbReference type="SUPFAM" id="SSF46785">
    <property type="entry name" value="Winged helix' DNA-binding domain"/>
    <property type="match status" value="1"/>
</dbReference>
<dbReference type="RefSeq" id="WP_037452492.1">
    <property type="nucleotide sequence ID" value="NZ_JFHR01000029.1"/>
</dbReference>
<dbReference type="NCBIfam" id="NF033788">
    <property type="entry name" value="HTH_metalloreg"/>
    <property type="match status" value="1"/>
</dbReference>
<dbReference type="PANTHER" id="PTHR42912">
    <property type="entry name" value="METHYLTRANSFERASE"/>
    <property type="match status" value="1"/>
</dbReference>
<gene>
    <name evidence="2" type="ORF">BV95_02620</name>
</gene>
<dbReference type="Pfam" id="PF08241">
    <property type="entry name" value="Methyltransf_11"/>
    <property type="match status" value="1"/>
</dbReference>
<evidence type="ECO:0000313" key="3">
    <source>
        <dbReference type="Proteomes" id="UP000028411"/>
    </source>
</evidence>